<evidence type="ECO:0000313" key="2">
    <source>
        <dbReference type="EMBL" id="GEP82508.1"/>
    </source>
</evidence>
<accession>A0ABQ0XM46</accession>
<feature type="transmembrane region" description="Helical" evidence="1">
    <location>
        <begin position="61"/>
        <end position="81"/>
    </location>
</feature>
<evidence type="ECO:0000313" key="3">
    <source>
        <dbReference type="Proteomes" id="UP000321040"/>
    </source>
</evidence>
<dbReference type="Proteomes" id="UP000321040">
    <property type="component" value="Unassembled WGS sequence"/>
</dbReference>
<reference evidence="2 3" key="1">
    <citation type="submission" date="2019-07" db="EMBL/GenBank/DDBJ databases">
        <title>Whole genome shotgun sequence of Staphylococcus kloosii NBRC 109624.</title>
        <authorList>
            <person name="Hosoyama A."/>
            <person name="Uohara A."/>
            <person name="Ohji S."/>
            <person name="Ichikawa N."/>
        </authorList>
    </citation>
    <scope>NUCLEOTIDE SEQUENCE [LARGE SCALE GENOMIC DNA]</scope>
    <source>
        <strain evidence="2 3">NBRC 109624</strain>
    </source>
</reference>
<evidence type="ECO:0008006" key="4">
    <source>
        <dbReference type="Google" id="ProtNLM"/>
    </source>
</evidence>
<gene>
    <name evidence="2" type="ORF">SKL01_16860</name>
</gene>
<feature type="transmembrane region" description="Helical" evidence="1">
    <location>
        <begin position="6"/>
        <end position="23"/>
    </location>
</feature>
<keyword evidence="1" id="KW-0812">Transmembrane</keyword>
<feature type="transmembrane region" description="Helical" evidence="1">
    <location>
        <begin position="114"/>
        <end position="136"/>
    </location>
</feature>
<name>A0ABQ0XM46_9STAP</name>
<feature type="transmembrane region" description="Helical" evidence="1">
    <location>
        <begin position="148"/>
        <end position="165"/>
    </location>
</feature>
<feature type="transmembrane region" description="Helical" evidence="1">
    <location>
        <begin position="30"/>
        <end position="49"/>
    </location>
</feature>
<comment type="caution">
    <text evidence="2">The sequence shown here is derived from an EMBL/GenBank/DDBJ whole genome shotgun (WGS) entry which is preliminary data.</text>
</comment>
<dbReference type="EMBL" id="BKAQ01000013">
    <property type="protein sequence ID" value="GEP82508.1"/>
    <property type="molecule type" value="Genomic_DNA"/>
</dbReference>
<keyword evidence="1" id="KW-1133">Transmembrane helix</keyword>
<proteinExistence type="predicted"/>
<feature type="transmembrane region" description="Helical" evidence="1">
    <location>
        <begin position="88"/>
        <end position="108"/>
    </location>
</feature>
<protein>
    <recommendedName>
        <fullName evidence="4">Transmembrane protein</fullName>
    </recommendedName>
</protein>
<sequence>MLYIVIIVAILLCCFGIHQYFNLNIHKKKYPSIIFSIIGFVLYFIVAIVQYKTDCVNNRFFIHELLVISIYGILLFWLYSIYKRLSIIYIYTVAIIIFSIFLVLSSYTPNVTESITMLIVRLLLTILLLIFGSIFILKRDNNQQAENVPIYFLFSFIYWLVIAYLF</sequence>
<keyword evidence="1" id="KW-0472">Membrane</keyword>
<keyword evidence="3" id="KW-1185">Reference proteome</keyword>
<organism evidence="2 3">
    <name type="scientific">Staphylococcus kloosii</name>
    <dbReference type="NCBI Taxonomy" id="29384"/>
    <lineage>
        <taxon>Bacteria</taxon>
        <taxon>Bacillati</taxon>
        <taxon>Bacillota</taxon>
        <taxon>Bacilli</taxon>
        <taxon>Bacillales</taxon>
        <taxon>Staphylococcaceae</taxon>
        <taxon>Staphylococcus</taxon>
    </lineage>
</organism>
<evidence type="ECO:0000256" key="1">
    <source>
        <dbReference type="SAM" id="Phobius"/>
    </source>
</evidence>